<sequence length="557" mass="57178">MSAGDTQARRDRVVSEAAGTARAGWLRRVVPADWPFAVRAGVESVLAGWLLVVVPTLAVFAATSSMDAAAALSVGTALRTATGLWGLGLGGQWGSAASPDGAVGLPLLGLTIIQALITRWSVRRSRLVRLMSGLWAVLTAVASAALIAAASDPAGSRLWTAVLGLGALTALITFGHLQRAGRGWAGMARWWGRRPRWADPALALVRSTALAVAALVAVVAVAAVITGAGRVGRLHDALSAGGLVASAGLVVLQAGWAPTLLVWALAWLAGPGFAVGTGTLFSPDVVIADAVPVMPVLGLLPTAPLGAVGVYLPMVITLAAMGAAWRRRRELLGLELSEALLAALAATLIVTLGCLALALGASGPIGPGRLARVGPHPGYLCLFIALEVGVGLVAVAVLTHPTTHHRLTSRRATAAAVASAHGARERRQDEAEPPRDRSAARESRRVRDDGEGASRTDGAGRAETAEEGRGASTEAGNRRRAQAGAGPRREARTGQVPPHRAKAGAARRRAAGGEAEPVATTRKIPSPWATFTGSGRSPFAGWRERAQAADSASDRED</sequence>
<keyword evidence="2" id="KW-0472">Membrane</keyword>
<feature type="compositionally biased region" description="Low complexity" evidence="1">
    <location>
        <begin position="410"/>
        <end position="421"/>
    </location>
</feature>
<comment type="caution">
    <text evidence="3">The sequence shown here is derived from an EMBL/GenBank/DDBJ whole genome shotgun (WGS) entry which is preliminary data.</text>
</comment>
<feature type="region of interest" description="Disordered" evidence="1">
    <location>
        <begin position="403"/>
        <end position="557"/>
    </location>
</feature>
<feature type="transmembrane region" description="Helical" evidence="2">
    <location>
        <begin position="69"/>
        <end position="89"/>
    </location>
</feature>
<organism evidence="3 4">
    <name type="scientific">Actinomyces israelii</name>
    <dbReference type="NCBI Taxonomy" id="1659"/>
    <lineage>
        <taxon>Bacteria</taxon>
        <taxon>Bacillati</taxon>
        <taxon>Actinomycetota</taxon>
        <taxon>Actinomycetes</taxon>
        <taxon>Actinomycetales</taxon>
        <taxon>Actinomycetaceae</taxon>
        <taxon>Actinomyces</taxon>
    </lineage>
</organism>
<dbReference type="RefSeq" id="WP_268916614.1">
    <property type="nucleotide sequence ID" value="NZ_JAPTMY010000003.1"/>
</dbReference>
<proteinExistence type="predicted"/>
<dbReference type="Proteomes" id="UP001072034">
    <property type="component" value="Unassembled WGS sequence"/>
</dbReference>
<feature type="compositionally biased region" description="Basic and acidic residues" evidence="1">
    <location>
        <begin position="422"/>
        <end position="469"/>
    </location>
</feature>
<keyword evidence="4" id="KW-1185">Reference proteome</keyword>
<feature type="transmembrane region" description="Helical" evidence="2">
    <location>
        <begin position="101"/>
        <end position="122"/>
    </location>
</feature>
<feature type="transmembrane region" description="Helical" evidence="2">
    <location>
        <begin position="237"/>
        <end position="254"/>
    </location>
</feature>
<dbReference type="Pfam" id="PF19877">
    <property type="entry name" value="DUF6350"/>
    <property type="match status" value="1"/>
</dbReference>
<feature type="transmembrane region" description="Helical" evidence="2">
    <location>
        <begin position="203"/>
        <end position="225"/>
    </location>
</feature>
<accession>A0ABT4I6M7</accession>
<keyword evidence="2" id="KW-1133">Transmembrane helix</keyword>
<evidence type="ECO:0000313" key="3">
    <source>
        <dbReference type="EMBL" id="MCZ0856932.1"/>
    </source>
</evidence>
<feature type="transmembrane region" description="Helical" evidence="2">
    <location>
        <begin position="302"/>
        <end position="324"/>
    </location>
</feature>
<dbReference type="InterPro" id="IPR045931">
    <property type="entry name" value="DUF6350"/>
</dbReference>
<feature type="transmembrane region" description="Helical" evidence="2">
    <location>
        <begin position="261"/>
        <end position="282"/>
    </location>
</feature>
<name>A0ABT4I6M7_9ACTO</name>
<dbReference type="EMBL" id="JAPTMY010000003">
    <property type="protein sequence ID" value="MCZ0856932.1"/>
    <property type="molecule type" value="Genomic_DNA"/>
</dbReference>
<keyword evidence="2" id="KW-0812">Transmembrane</keyword>
<feature type="transmembrane region" description="Helical" evidence="2">
    <location>
        <begin position="379"/>
        <end position="401"/>
    </location>
</feature>
<evidence type="ECO:0000313" key="4">
    <source>
        <dbReference type="Proteomes" id="UP001072034"/>
    </source>
</evidence>
<evidence type="ECO:0000256" key="2">
    <source>
        <dbReference type="SAM" id="Phobius"/>
    </source>
</evidence>
<feature type="transmembrane region" description="Helical" evidence="2">
    <location>
        <begin position="134"/>
        <end position="151"/>
    </location>
</feature>
<evidence type="ECO:0000256" key="1">
    <source>
        <dbReference type="SAM" id="MobiDB-lite"/>
    </source>
</evidence>
<protein>
    <submittedName>
        <fullName evidence="3">DUF6350 family protein</fullName>
    </submittedName>
</protein>
<feature type="transmembrane region" description="Helical" evidence="2">
    <location>
        <begin position="44"/>
        <end position="62"/>
    </location>
</feature>
<feature type="transmembrane region" description="Helical" evidence="2">
    <location>
        <begin position="336"/>
        <end position="359"/>
    </location>
</feature>
<feature type="transmembrane region" description="Helical" evidence="2">
    <location>
        <begin position="157"/>
        <end position="177"/>
    </location>
</feature>
<feature type="compositionally biased region" description="Basic residues" evidence="1">
    <location>
        <begin position="499"/>
        <end position="510"/>
    </location>
</feature>
<reference evidence="3" key="1">
    <citation type="submission" date="2022-10" db="EMBL/GenBank/DDBJ databases">
        <title>Genome sequence of Actinomyces israelii ATCC 10048.</title>
        <authorList>
            <person name="Watt R.M."/>
            <person name="Tong W.M."/>
        </authorList>
    </citation>
    <scope>NUCLEOTIDE SEQUENCE</scope>
    <source>
        <strain evidence="3">ATCC 10048</strain>
    </source>
</reference>
<feature type="compositionally biased region" description="Basic and acidic residues" evidence="1">
    <location>
        <begin position="542"/>
        <end position="557"/>
    </location>
</feature>
<gene>
    <name evidence="3" type="ORF">OHJ16_02540</name>
</gene>